<feature type="chain" id="PRO_5038645794" evidence="2">
    <location>
        <begin position="22"/>
        <end position="430"/>
    </location>
</feature>
<proteinExistence type="inferred from homology"/>
<dbReference type="PANTHER" id="PTHR30203:SF24">
    <property type="entry name" value="BLR4935 PROTEIN"/>
    <property type="match status" value="1"/>
</dbReference>
<dbReference type="EMBL" id="DXEZ01000348">
    <property type="protein sequence ID" value="HIX55812.1"/>
    <property type="molecule type" value="Genomic_DNA"/>
</dbReference>
<dbReference type="AlphaFoldDB" id="A0A9D1WBL0"/>
<dbReference type="Gene3D" id="1.20.1600.10">
    <property type="entry name" value="Outer membrane efflux proteins (OEP)"/>
    <property type="match status" value="1"/>
</dbReference>
<sequence>MLKKVNVTILLAALCLTTAWGQTASSAGDATPIDYKSYMHAVGERNKGYASEKLNIDIRQAEILSAGVFPDPELELAWFDNGERRQQMGYGFGTELSWTLELGGKRSKRLDFAHSQADLSQVLLEEYFHNLRAEATYAYLEAIEKKTLLDLYISSYHQMRELAKSDSLRYELGSISELDAKQSKLEANSLLNEVYAAESEWKAAVVTLNKYMGADPGTYYAEPTGSLEGMERNFSLEQLLELAGQERMELKVAIQDKRVSASELEMIRASYKMDLGLSVEVEHNTYAHNEIAPTPAFTSVKAGVSIPLKFSNRRKGELKAAQYTLEQSELNYQQAILALNNEVSQAFIHYEAQRKQVNQYKSGMLTEANEVLEKKVYGYRRGEVSLMDVLLAQRTHNELKENYFQTLFNQAVALIELERSVGMWDIEIAE</sequence>
<protein>
    <submittedName>
        <fullName evidence="3">TolC family protein</fullName>
    </submittedName>
</protein>
<accession>A0A9D1WBL0</accession>
<dbReference type="GO" id="GO:0015562">
    <property type="term" value="F:efflux transmembrane transporter activity"/>
    <property type="evidence" value="ECO:0007669"/>
    <property type="project" value="InterPro"/>
</dbReference>
<dbReference type="InterPro" id="IPR003423">
    <property type="entry name" value="OMP_efflux"/>
</dbReference>
<evidence type="ECO:0000313" key="4">
    <source>
        <dbReference type="Proteomes" id="UP000824156"/>
    </source>
</evidence>
<dbReference type="Pfam" id="PF02321">
    <property type="entry name" value="OEP"/>
    <property type="match status" value="2"/>
</dbReference>
<gene>
    <name evidence="3" type="ORF">H9853_12395</name>
</gene>
<feature type="signal peptide" evidence="2">
    <location>
        <begin position="1"/>
        <end position="21"/>
    </location>
</feature>
<evidence type="ECO:0000256" key="2">
    <source>
        <dbReference type="SAM" id="SignalP"/>
    </source>
</evidence>
<reference evidence="3" key="1">
    <citation type="journal article" date="2021" name="PeerJ">
        <title>Extensive microbial diversity within the chicken gut microbiome revealed by metagenomics and culture.</title>
        <authorList>
            <person name="Gilroy R."/>
            <person name="Ravi A."/>
            <person name="Getino M."/>
            <person name="Pursley I."/>
            <person name="Horton D.L."/>
            <person name="Alikhan N.F."/>
            <person name="Baker D."/>
            <person name="Gharbi K."/>
            <person name="Hall N."/>
            <person name="Watson M."/>
            <person name="Adriaenssens E.M."/>
            <person name="Foster-Nyarko E."/>
            <person name="Jarju S."/>
            <person name="Secka A."/>
            <person name="Antonio M."/>
            <person name="Oren A."/>
            <person name="Chaudhuri R.R."/>
            <person name="La Ragione R."/>
            <person name="Hildebrand F."/>
            <person name="Pallen M.J."/>
        </authorList>
    </citation>
    <scope>NUCLEOTIDE SEQUENCE</scope>
    <source>
        <strain evidence="3">1719</strain>
    </source>
</reference>
<dbReference type="InterPro" id="IPR010131">
    <property type="entry name" value="MdtP/NodT-like"/>
</dbReference>
<dbReference type="Proteomes" id="UP000824156">
    <property type="component" value="Unassembled WGS sequence"/>
</dbReference>
<evidence type="ECO:0000313" key="3">
    <source>
        <dbReference type="EMBL" id="HIX55812.1"/>
    </source>
</evidence>
<organism evidence="3 4">
    <name type="scientific">Candidatus Sphingobacterium stercoripullorum</name>
    <dbReference type="NCBI Taxonomy" id="2838759"/>
    <lineage>
        <taxon>Bacteria</taxon>
        <taxon>Pseudomonadati</taxon>
        <taxon>Bacteroidota</taxon>
        <taxon>Sphingobacteriia</taxon>
        <taxon>Sphingobacteriales</taxon>
        <taxon>Sphingobacteriaceae</taxon>
        <taxon>Sphingobacterium</taxon>
    </lineage>
</organism>
<comment type="similarity">
    <text evidence="1">Belongs to the outer membrane factor (OMF) (TC 1.B.17) family.</text>
</comment>
<comment type="caution">
    <text evidence="3">The sequence shown here is derived from an EMBL/GenBank/DDBJ whole genome shotgun (WGS) entry which is preliminary data.</text>
</comment>
<name>A0A9D1WBL0_9SPHI</name>
<keyword evidence="2" id="KW-0732">Signal</keyword>
<dbReference type="SUPFAM" id="SSF56954">
    <property type="entry name" value="Outer membrane efflux proteins (OEP)"/>
    <property type="match status" value="1"/>
</dbReference>
<evidence type="ECO:0000256" key="1">
    <source>
        <dbReference type="ARBA" id="ARBA00007613"/>
    </source>
</evidence>
<reference evidence="3" key="2">
    <citation type="submission" date="2021-04" db="EMBL/GenBank/DDBJ databases">
        <authorList>
            <person name="Gilroy R."/>
        </authorList>
    </citation>
    <scope>NUCLEOTIDE SEQUENCE</scope>
    <source>
        <strain evidence="3">1719</strain>
    </source>
</reference>
<dbReference type="PANTHER" id="PTHR30203">
    <property type="entry name" value="OUTER MEMBRANE CATION EFFLUX PROTEIN"/>
    <property type="match status" value="1"/>
</dbReference>